<sequence>MNKNQILNKKYIICYGGQLKYYRKKTKRQVHKTEDYSDQISQPLPPILQAARINTQLENINLKYRNKPHSNYTTSTPNNKNTSLPLLKILPNDNQEQIKQKINSCFLSSNQSKVIIKNDFLKQNMIGYSKVSTIMII</sequence>
<accession>A0A8S1KPK9</accession>
<organism evidence="1 2">
    <name type="scientific">Paramecium primaurelia</name>
    <dbReference type="NCBI Taxonomy" id="5886"/>
    <lineage>
        <taxon>Eukaryota</taxon>
        <taxon>Sar</taxon>
        <taxon>Alveolata</taxon>
        <taxon>Ciliophora</taxon>
        <taxon>Intramacronucleata</taxon>
        <taxon>Oligohymenophorea</taxon>
        <taxon>Peniculida</taxon>
        <taxon>Parameciidae</taxon>
        <taxon>Paramecium</taxon>
    </lineage>
</organism>
<name>A0A8S1KPK9_PARPR</name>
<proteinExistence type="predicted"/>
<dbReference type="AlphaFoldDB" id="A0A8S1KPK9"/>
<evidence type="ECO:0000313" key="1">
    <source>
        <dbReference type="EMBL" id="CAD8057219.1"/>
    </source>
</evidence>
<dbReference type="OMA" id="YIICYGG"/>
<dbReference type="EMBL" id="CAJJDM010000023">
    <property type="protein sequence ID" value="CAD8057219.1"/>
    <property type="molecule type" value="Genomic_DNA"/>
</dbReference>
<comment type="caution">
    <text evidence="1">The sequence shown here is derived from an EMBL/GenBank/DDBJ whole genome shotgun (WGS) entry which is preliminary data.</text>
</comment>
<keyword evidence="2" id="KW-1185">Reference proteome</keyword>
<evidence type="ECO:0000313" key="2">
    <source>
        <dbReference type="Proteomes" id="UP000688137"/>
    </source>
</evidence>
<reference evidence="1" key="1">
    <citation type="submission" date="2021-01" db="EMBL/GenBank/DDBJ databases">
        <authorList>
            <consortium name="Genoscope - CEA"/>
            <person name="William W."/>
        </authorList>
    </citation>
    <scope>NUCLEOTIDE SEQUENCE</scope>
</reference>
<gene>
    <name evidence="1" type="ORF">PPRIM_AZ9-3.1.T0250331</name>
</gene>
<dbReference type="Proteomes" id="UP000688137">
    <property type="component" value="Unassembled WGS sequence"/>
</dbReference>
<protein>
    <submittedName>
        <fullName evidence="1">Uncharacterized protein</fullName>
    </submittedName>
</protein>